<protein>
    <submittedName>
        <fullName evidence="2">GNAT family N-acetyltransferase</fullName>
    </submittedName>
</protein>
<comment type="caution">
    <text evidence="2">The sequence shown here is derived from an EMBL/GenBank/DDBJ whole genome shotgun (WGS) entry which is preliminary data.</text>
</comment>
<gene>
    <name evidence="2" type="ORF">NK718_20480</name>
</gene>
<keyword evidence="3" id="KW-1185">Reference proteome</keyword>
<dbReference type="InterPro" id="IPR016181">
    <property type="entry name" value="Acyl_CoA_acyltransferase"/>
</dbReference>
<name>A0ABT1LJJ8_9HYPH</name>
<organism evidence="2 3">
    <name type="scientific">Alsobacter ponti</name>
    <dbReference type="NCBI Taxonomy" id="2962936"/>
    <lineage>
        <taxon>Bacteria</taxon>
        <taxon>Pseudomonadati</taxon>
        <taxon>Pseudomonadota</taxon>
        <taxon>Alphaproteobacteria</taxon>
        <taxon>Hyphomicrobiales</taxon>
        <taxon>Alsobacteraceae</taxon>
        <taxon>Alsobacter</taxon>
    </lineage>
</organism>
<dbReference type="EMBL" id="JANCLU010000030">
    <property type="protein sequence ID" value="MCP8940910.1"/>
    <property type="molecule type" value="Genomic_DNA"/>
</dbReference>
<evidence type="ECO:0000313" key="2">
    <source>
        <dbReference type="EMBL" id="MCP8940910.1"/>
    </source>
</evidence>
<dbReference type="Gene3D" id="3.40.630.30">
    <property type="match status" value="1"/>
</dbReference>
<reference evidence="2 3" key="1">
    <citation type="submission" date="2022-07" db="EMBL/GenBank/DDBJ databases">
        <authorList>
            <person name="Li W.-J."/>
            <person name="Deng Q.-Q."/>
        </authorList>
    </citation>
    <scope>NUCLEOTIDE SEQUENCE [LARGE SCALE GENOMIC DNA]</scope>
    <source>
        <strain evidence="2 3">SYSU M60028</strain>
    </source>
</reference>
<dbReference type="SUPFAM" id="SSF55729">
    <property type="entry name" value="Acyl-CoA N-acyltransferases (Nat)"/>
    <property type="match status" value="1"/>
</dbReference>
<evidence type="ECO:0000259" key="1">
    <source>
        <dbReference type="PROSITE" id="PS51186"/>
    </source>
</evidence>
<evidence type="ECO:0000313" key="3">
    <source>
        <dbReference type="Proteomes" id="UP001205890"/>
    </source>
</evidence>
<sequence length="154" mass="16521">MDAPEPLPRAATTAADDDDIAAALRALRASAGEDAMLVAIYVEGAIHLDLVKVAAPLRRRGRGTMLVRALLALADRFGKPVRLQVYALAADLGGPGQAELERWYERLGFRMSGAFSPTGQPVMIRPAARTTGRSVPGAPASRNDHSMLQCNKMW</sequence>
<accession>A0ABT1LJJ8</accession>
<dbReference type="Proteomes" id="UP001205890">
    <property type="component" value="Unassembled WGS sequence"/>
</dbReference>
<proteinExistence type="predicted"/>
<dbReference type="RefSeq" id="WP_254746204.1">
    <property type="nucleotide sequence ID" value="NZ_JANCLU010000030.1"/>
</dbReference>
<dbReference type="PROSITE" id="PS51186">
    <property type="entry name" value="GNAT"/>
    <property type="match status" value="1"/>
</dbReference>
<feature type="domain" description="N-acetyltransferase" evidence="1">
    <location>
        <begin position="1"/>
        <end position="128"/>
    </location>
</feature>
<dbReference type="InterPro" id="IPR000182">
    <property type="entry name" value="GNAT_dom"/>
</dbReference>